<dbReference type="InterPro" id="IPR029055">
    <property type="entry name" value="Ntn_hydrolases_N"/>
</dbReference>
<dbReference type="Gene3D" id="3.60.20.40">
    <property type="match status" value="1"/>
</dbReference>
<sequence length="459" mass="48102">MEAGLAALRQGGTAADAAVAASFALMVTLPQACALGGDAMILASNSTGTHAFNGSGSAPLRWCPPVAASGAATATVPGAVHALFEMHEQLGRLPWPTLLSAAITLAEEGFPASEELVAATIRNQDLLVASTWPAQHVRLGELLRNEPLAHTMRRLADGGSAEFYQGITARQFVAALQARGSMMSAEDLASHRTPTPQPVSVQLGAARLTVQPPVSQAILGALALVSMQDVPAQMPRESLLVEAMGNAFQSRELVMTTPPDQLLSTAVAPTGQRVTRASGATGGNHTAAITCVDAEQNVISLLVSIYQEFGCFEYIPELGFFVNNRLKGADLAPLSEDRRPIHTLSPMILETPETVVALASPGADAQVQVLAQVIDDILTCGSGIGAAIDSPRWRLHDGDLLCEQGMSPERVASLEQVGHLVHTLPFGHMNFGAVAAAGFADNRPFSIADRRRSYSADAT</sequence>
<protein>
    <submittedName>
        <fullName evidence="1">Unannotated protein</fullName>
    </submittedName>
</protein>
<accession>A0A6J7GYI6</accession>
<dbReference type="SUPFAM" id="SSF56235">
    <property type="entry name" value="N-terminal nucleophile aminohydrolases (Ntn hydrolases)"/>
    <property type="match status" value="1"/>
</dbReference>
<dbReference type="PANTHER" id="PTHR43881:SF1">
    <property type="entry name" value="GAMMA-GLUTAMYLTRANSPEPTIDASE (AFU_ORTHOLOGUE AFUA_4G13580)"/>
    <property type="match status" value="1"/>
</dbReference>
<dbReference type="Pfam" id="PF01019">
    <property type="entry name" value="G_glu_transpept"/>
    <property type="match status" value="1"/>
</dbReference>
<dbReference type="PRINTS" id="PR01210">
    <property type="entry name" value="GGTRANSPTASE"/>
</dbReference>
<dbReference type="PANTHER" id="PTHR43881">
    <property type="entry name" value="GAMMA-GLUTAMYLTRANSPEPTIDASE (AFU_ORTHOLOGUE AFUA_4G13580)"/>
    <property type="match status" value="1"/>
</dbReference>
<name>A0A6J7GYI6_9ZZZZ</name>
<organism evidence="1">
    <name type="scientific">freshwater metagenome</name>
    <dbReference type="NCBI Taxonomy" id="449393"/>
    <lineage>
        <taxon>unclassified sequences</taxon>
        <taxon>metagenomes</taxon>
        <taxon>ecological metagenomes</taxon>
    </lineage>
</organism>
<dbReference type="AlphaFoldDB" id="A0A6J7GYI6"/>
<gene>
    <name evidence="1" type="ORF">UFOPK3610_00690</name>
</gene>
<proteinExistence type="predicted"/>
<dbReference type="InterPro" id="IPR052896">
    <property type="entry name" value="GGT-like_enzyme"/>
</dbReference>
<evidence type="ECO:0000313" key="1">
    <source>
        <dbReference type="EMBL" id="CAB4909565.1"/>
    </source>
</evidence>
<dbReference type="InterPro" id="IPR043137">
    <property type="entry name" value="GGT_ssub_C"/>
</dbReference>
<reference evidence="1" key="1">
    <citation type="submission" date="2020-05" db="EMBL/GenBank/DDBJ databases">
        <authorList>
            <person name="Chiriac C."/>
            <person name="Salcher M."/>
            <person name="Ghai R."/>
            <person name="Kavagutti S V."/>
        </authorList>
    </citation>
    <scope>NUCLEOTIDE SEQUENCE</scope>
</reference>
<dbReference type="EMBL" id="CAFBMR010000018">
    <property type="protein sequence ID" value="CAB4909565.1"/>
    <property type="molecule type" value="Genomic_DNA"/>
</dbReference>